<evidence type="ECO:0000259" key="3">
    <source>
        <dbReference type="SMART" id="SM00741"/>
    </source>
</evidence>
<organism evidence="4 5">
    <name type="scientific">Caenorhabditis auriculariae</name>
    <dbReference type="NCBI Taxonomy" id="2777116"/>
    <lineage>
        <taxon>Eukaryota</taxon>
        <taxon>Metazoa</taxon>
        <taxon>Ecdysozoa</taxon>
        <taxon>Nematoda</taxon>
        <taxon>Chromadorea</taxon>
        <taxon>Rhabditida</taxon>
        <taxon>Rhabditina</taxon>
        <taxon>Rhabditomorpha</taxon>
        <taxon>Rhabditoidea</taxon>
        <taxon>Rhabditidae</taxon>
        <taxon>Peloderinae</taxon>
        <taxon>Caenorhabditis</taxon>
    </lineage>
</organism>
<dbReference type="Proteomes" id="UP000835052">
    <property type="component" value="Unassembled WGS sequence"/>
</dbReference>
<gene>
    <name evidence="4" type="ORF">CAUJ_LOCUS1277</name>
</gene>
<dbReference type="InterPro" id="IPR008139">
    <property type="entry name" value="SaposinB_dom"/>
</dbReference>
<reference evidence="4" key="1">
    <citation type="submission" date="2020-10" db="EMBL/GenBank/DDBJ databases">
        <authorList>
            <person name="Kikuchi T."/>
        </authorList>
    </citation>
    <scope>NUCLEOTIDE SEQUENCE</scope>
    <source>
        <strain evidence="4">NKZ352</strain>
    </source>
</reference>
<keyword evidence="1" id="KW-1015">Disulfide bond</keyword>
<dbReference type="SMART" id="SM00741">
    <property type="entry name" value="SapB"/>
    <property type="match status" value="1"/>
</dbReference>
<dbReference type="OrthoDB" id="5773819at2759"/>
<dbReference type="InterPro" id="IPR011001">
    <property type="entry name" value="Saposin-like"/>
</dbReference>
<protein>
    <recommendedName>
        <fullName evidence="3">Saposin B-type domain-containing protein</fullName>
    </recommendedName>
</protein>
<feature type="domain" description="Saposin B-type" evidence="3">
    <location>
        <begin position="45"/>
        <end position="120"/>
    </location>
</feature>
<sequence length="125" mass="13888">MKLLFVSAVCFAIAFSAPQPKKRDDQCGAVDLKVSKKYVPFQADITCEICLDLVLIAETYAECEEAVIEHHLDAYCDEKVHSKPADAACRAMVNQIAHEVITDTEQNATTICHKVIHKTCTYTIV</sequence>
<feature type="signal peptide" evidence="2">
    <location>
        <begin position="1"/>
        <end position="16"/>
    </location>
</feature>
<comment type="caution">
    <text evidence="4">The sequence shown here is derived from an EMBL/GenBank/DDBJ whole genome shotgun (WGS) entry which is preliminary data.</text>
</comment>
<dbReference type="SUPFAM" id="SSF47862">
    <property type="entry name" value="Saposin"/>
    <property type="match status" value="1"/>
</dbReference>
<dbReference type="EMBL" id="CAJGYM010000002">
    <property type="protein sequence ID" value="CAD6185358.1"/>
    <property type="molecule type" value="Genomic_DNA"/>
</dbReference>
<accession>A0A8S1GRH6</accession>
<keyword evidence="2" id="KW-0732">Signal</keyword>
<name>A0A8S1GRH6_9PELO</name>
<feature type="chain" id="PRO_5035832744" description="Saposin B-type domain-containing protein" evidence="2">
    <location>
        <begin position="17"/>
        <end position="125"/>
    </location>
</feature>
<evidence type="ECO:0000313" key="5">
    <source>
        <dbReference type="Proteomes" id="UP000835052"/>
    </source>
</evidence>
<dbReference type="Gene3D" id="1.10.225.10">
    <property type="entry name" value="Saposin-like"/>
    <property type="match status" value="1"/>
</dbReference>
<dbReference type="AlphaFoldDB" id="A0A8S1GRH6"/>
<evidence type="ECO:0000256" key="2">
    <source>
        <dbReference type="SAM" id="SignalP"/>
    </source>
</evidence>
<evidence type="ECO:0000256" key="1">
    <source>
        <dbReference type="ARBA" id="ARBA00023157"/>
    </source>
</evidence>
<evidence type="ECO:0000313" key="4">
    <source>
        <dbReference type="EMBL" id="CAD6185358.1"/>
    </source>
</evidence>
<keyword evidence="5" id="KW-1185">Reference proteome</keyword>
<proteinExistence type="predicted"/>